<organism evidence="1 2">
    <name type="scientific">Herpetosiphon gulosus</name>
    <dbReference type="NCBI Taxonomy" id="1973496"/>
    <lineage>
        <taxon>Bacteria</taxon>
        <taxon>Bacillati</taxon>
        <taxon>Chloroflexota</taxon>
        <taxon>Chloroflexia</taxon>
        <taxon>Herpetosiphonales</taxon>
        <taxon>Herpetosiphonaceae</taxon>
        <taxon>Herpetosiphon</taxon>
    </lineage>
</organism>
<gene>
    <name evidence="1" type="ORF">Hgul01_02096</name>
</gene>
<accession>A0ABP9X0E2</accession>
<proteinExistence type="predicted"/>
<reference evidence="1 2" key="1">
    <citation type="submission" date="2024-02" db="EMBL/GenBank/DDBJ databases">
        <title>Herpetosiphon gulosus NBRC 112829.</title>
        <authorList>
            <person name="Ichikawa N."/>
            <person name="Katano-Makiyama Y."/>
            <person name="Hidaka K."/>
        </authorList>
    </citation>
    <scope>NUCLEOTIDE SEQUENCE [LARGE SCALE GENOMIC DNA]</scope>
    <source>
        <strain evidence="1 2">NBRC 112829</strain>
    </source>
</reference>
<sequence>MRESWLIPKYIDPVMFSLVATKYRFWQSKCNLWECPQGYDGLFATIELGLPCRGLGSR</sequence>
<evidence type="ECO:0000313" key="1">
    <source>
        <dbReference type="EMBL" id="GAA5528298.1"/>
    </source>
</evidence>
<evidence type="ECO:0000313" key="2">
    <source>
        <dbReference type="Proteomes" id="UP001428290"/>
    </source>
</evidence>
<keyword evidence="2" id="KW-1185">Reference proteome</keyword>
<comment type="caution">
    <text evidence="1">The sequence shown here is derived from an EMBL/GenBank/DDBJ whole genome shotgun (WGS) entry which is preliminary data.</text>
</comment>
<dbReference type="Proteomes" id="UP001428290">
    <property type="component" value="Unassembled WGS sequence"/>
</dbReference>
<dbReference type="EMBL" id="BAABRU010000006">
    <property type="protein sequence ID" value="GAA5528298.1"/>
    <property type="molecule type" value="Genomic_DNA"/>
</dbReference>
<protein>
    <submittedName>
        <fullName evidence="1">Uncharacterized protein</fullName>
    </submittedName>
</protein>
<name>A0ABP9X0E2_9CHLR</name>